<feature type="compositionally biased region" description="Basic and acidic residues" evidence="1">
    <location>
        <begin position="36"/>
        <end position="48"/>
    </location>
</feature>
<feature type="compositionally biased region" description="Polar residues" evidence="1">
    <location>
        <begin position="977"/>
        <end position="994"/>
    </location>
</feature>
<sequence>SPKSSSKSSPKSKKITDLINESSISSVPSSLPKKHDHTDILLSEDAKIKNNPSPSNPHRTRPYDSYASDSDFGKVIDDCIYEVSDGEIEVKEYHIPAVDNSVNDSNLEKDIIADTANEEDKREVLMDLDLPNIADDAASITVPTKSTTLKESNRDAEPTDIETTVNQESPKSRSLTPITPQEDSDTANGNELISKNEAVARSSTESLESADILSAELSPAVYGCNIDFLAVCVYMVIEKITELQNELECEYSSSWYKHVSEDSELGSLFQAFNGARRLISKDEFFIDEYTPIIEKDSEDSAEYTTKPELIRKVNLVSLFGLILTPKLFLSSSLGLYSPLANGKYYKNYSQILNFSDNNNESNNDEGGEIFDDWSFLGISIAAQNRIEFLLYDSSEDSINIFIELLTQIAIHRCKNDNGENLGTWVESCFSQGMDILYKFFNHIDSISTLIQGNGFDLSGFSYLNNYETVFTVRQSDVANKSAEDAYVLFSQKAFESLVLNFIESKLIEPFFSKQDIFSNSQLLFSYFQTEPSNSNGKNILEDEIEDYEDKDSNGYISNTFNGAEYSSDSEVPQSGTGSKKLDRLRDSNTSIDISPAQTKLTSSVSPSQQNKHSSNNVDSAPDNSTPSKSKLMSPAKINLTPKKGDSANDTIAEYDLLPQKPNQTPDPLISAINAAKDLEGKLSSFTGYKATRKNELYFKTLSEDESVTATTDEEVIDLKNDESDEKVDGMFVSSAGQPKNKKMPTRQSRAKKDVNYSTIMDVNKDAKSDSSFNPIESAVSDSDFVISELESDYEPAETKSFSKDLGQVASVNEVPVTNLKGSSSWAGSKKSKPLGGDNPFDEFTPTSTRRVGVQSAEQLKKQPELSPTVSDIQITRRRRGRPRKNETRSARSMSPRRTRKTANDSDSDYINDKKTNKIDLNNQETLNSDMKPVISGSILNGVNEASVNDSTQLRIKASPGRINQREDSGFTPRNPRASGSHQAGSSAPNSARSSNMISDRHLSLYLNPLEVPSIFVHPRTEGSNERLKVVYSTMRVFNEGSSRGRGLKKAWTSEEIECLDRCVEFYQVGCWAKMIEHHGANGKYSNLLKNRNALQLKDKVRNIVRALKRNGIELGPYENFG</sequence>
<protein>
    <submittedName>
        <fullName evidence="3">Transcription factor TBF1</fullName>
    </submittedName>
</protein>
<feature type="region of interest" description="Disordered" evidence="1">
    <location>
        <begin position="950"/>
        <end position="994"/>
    </location>
</feature>
<dbReference type="InterPro" id="IPR052833">
    <property type="entry name" value="Telomeric_DNA-bd_trans-reg"/>
</dbReference>
<evidence type="ECO:0000259" key="2">
    <source>
        <dbReference type="SMART" id="SM00717"/>
    </source>
</evidence>
<proteinExistence type="predicted"/>
<feature type="region of interest" description="Disordered" evidence="1">
    <location>
        <begin position="144"/>
        <end position="189"/>
    </location>
</feature>
<dbReference type="SMART" id="SM00717">
    <property type="entry name" value="SANT"/>
    <property type="match status" value="1"/>
</dbReference>
<feature type="compositionally biased region" description="Polar residues" evidence="1">
    <location>
        <begin position="587"/>
        <end position="630"/>
    </location>
</feature>
<dbReference type="AlphaFoldDB" id="A0A1R1XQQ4"/>
<dbReference type="InterPro" id="IPR009057">
    <property type="entry name" value="Homeodomain-like_sf"/>
</dbReference>
<dbReference type="STRING" id="133412.A0A1R1XQQ4"/>
<evidence type="ECO:0000313" key="3">
    <source>
        <dbReference type="EMBL" id="OMJ16936.1"/>
    </source>
</evidence>
<evidence type="ECO:0000256" key="1">
    <source>
        <dbReference type="SAM" id="MobiDB-lite"/>
    </source>
</evidence>
<dbReference type="GO" id="GO:0010833">
    <property type="term" value="P:telomere maintenance via telomere lengthening"/>
    <property type="evidence" value="ECO:0007669"/>
    <property type="project" value="TreeGrafter"/>
</dbReference>
<dbReference type="EMBL" id="LSSN01002187">
    <property type="protein sequence ID" value="OMJ16936.1"/>
    <property type="molecule type" value="Genomic_DNA"/>
</dbReference>
<feature type="region of interest" description="Disordered" evidence="1">
    <location>
        <begin position="550"/>
        <end position="647"/>
    </location>
</feature>
<dbReference type="CDD" id="cd11660">
    <property type="entry name" value="SANT_TRF"/>
    <property type="match status" value="1"/>
</dbReference>
<feature type="compositionally biased region" description="Polar residues" evidence="1">
    <location>
        <begin position="161"/>
        <end position="189"/>
    </location>
</feature>
<feature type="region of interest" description="Disordered" evidence="1">
    <location>
        <begin position="731"/>
        <end position="751"/>
    </location>
</feature>
<accession>A0A1R1XQQ4</accession>
<dbReference type="SUPFAM" id="SSF46689">
    <property type="entry name" value="Homeodomain-like"/>
    <property type="match status" value="1"/>
</dbReference>
<comment type="caution">
    <text evidence="3">The sequence shown here is derived from an EMBL/GenBank/DDBJ whole genome shotgun (WGS) entry which is preliminary data.</text>
</comment>
<feature type="non-terminal residue" evidence="3">
    <location>
        <position position="1"/>
    </location>
</feature>
<dbReference type="Gene3D" id="1.10.10.60">
    <property type="entry name" value="Homeodomain-like"/>
    <property type="match status" value="1"/>
</dbReference>
<dbReference type="GO" id="GO:0003691">
    <property type="term" value="F:double-stranded telomeric DNA binding"/>
    <property type="evidence" value="ECO:0007669"/>
    <property type="project" value="TreeGrafter"/>
</dbReference>
<dbReference type="InterPro" id="IPR001005">
    <property type="entry name" value="SANT/Myb"/>
</dbReference>
<feature type="region of interest" description="Disordered" evidence="1">
    <location>
        <begin position="1"/>
        <end position="68"/>
    </location>
</feature>
<dbReference type="PANTHER" id="PTHR47807:SF1">
    <property type="entry name" value="PROTEIN TBF1"/>
    <property type="match status" value="1"/>
</dbReference>
<feature type="region of interest" description="Disordered" evidence="1">
    <location>
        <begin position="818"/>
        <end position="924"/>
    </location>
</feature>
<name>A0A1R1XQQ4_9FUNG</name>
<organism evidence="3 4">
    <name type="scientific">Smittium culicis</name>
    <dbReference type="NCBI Taxonomy" id="133412"/>
    <lineage>
        <taxon>Eukaryota</taxon>
        <taxon>Fungi</taxon>
        <taxon>Fungi incertae sedis</taxon>
        <taxon>Zoopagomycota</taxon>
        <taxon>Kickxellomycotina</taxon>
        <taxon>Harpellomycetes</taxon>
        <taxon>Harpellales</taxon>
        <taxon>Legeriomycetaceae</taxon>
        <taxon>Smittium</taxon>
    </lineage>
</organism>
<evidence type="ECO:0000313" key="4">
    <source>
        <dbReference type="Proteomes" id="UP000187283"/>
    </source>
</evidence>
<feature type="domain" description="Myb-like" evidence="2">
    <location>
        <begin position="1047"/>
        <end position="1106"/>
    </location>
</feature>
<feature type="compositionally biased region" description="Polar residues" evidence="1">
    <location>
        <begin position="554"/>
        <end position="577"/>
    </location>
</feature>
<gene>
    <name evidence="3" type="ORF">AYI70_g6292</name>
</gene>
<keyword evidence="4" id="KW-1185">Reference proteome</keyword>
<dbReference type="Proteomes" id="UP000187283">
    <property type="component" value="Unassembled WGS sequence"/>
</dbReference>
<dbReference type="OrthoDB" id="3366990at2759"/>
<reference evidence="3 4" key="1">
    <citation type="submission" date="2017-01" db="EMBL/GenBank/DDBJ databases">
        <authorList>
            <person name="Mah S.A."/>
            <person name="Swanson W.J."/>
            <person name="Moy G.W."/>
            <person name="Vacquier V.D."/>
        </authorList>
    </citation>
    <scope>NUCLEOTIDE SEQUENCE [LARGE SCALE GENOMIC DNA]</scope>
    <source>
        <strain evidence="3 4">GSMNP</strain>
    </source>
</reference>
<dbReference type="PANTHER" id="PTHR47807">
    <property type="entry name" value="PROTEIN TBF1"/>
    <property type="match status" value="1"/>
</dbReference>